<evidence type="ECO:0000256" key="1">
    <source>
        <dbReference type="SAM" id="MobiDB-lite"/>
    </source>
</evidence>
<sequence>MTDQLSYHPFPGTDSSTPSSKVLHWRNQRNHLN</sequence>
<dbReference type="AlphaFoldDB" id="A0A2P2PD42"/>
<name>A0A2P2PD42_RHIMU</name>
<reference evidence="2" key="1">
    <citation type="submission" date="2018-02" db="EMBL/GenBank/DDBJ databases">
        <title>Rhizophora mucronata_Transcriptome.</title>
        <authorList>
            <person name="Meera S.P."/>
            <person name="Sreeshan A."/>
            <person name="Augustine A."/>
        </authorList>
    </citation>
    <scope>NUCLEOTIDE SEQUENCE</scope>
    <source>
        <tissue evidence="2">Leaf</tissue>
    </source>
</reference>
<organism evidence="2">
    <name type="scientific">Rhizophora mucronata</name>
    <name type="common">Asiatic mangrove</name>
    <dbReference type="NCBI Taxonomy" id="61149"/>
    <lineage>
        <taxon>Eukaryota</taxon>
        <taxon>Viridiplantae</taxon>
        <taxon>Streptophyta</taxon>
        <taxon>Embryophyta</taxon>
        <taxon>Tracheophyta</taxon>
        <taxon>Spermatophyta</taxon>
        <taxon>Magnoliopsida</taxon>
        <taxon>eudicotyledons</taxon>
        <taxon>Gunneridae</taxon>
        <taxon>Pentapetalae</taxon>
        <taxon>rosids</taxon>
        <taxon>fabids</taxon>
        <taxon>Malpighiales</taxon>
        <taxon>Rhizophoraceae</taxon>
        <taxon>Rhizophora</taxon>
    </lineage>
</organism>
<dbReference type="EMBL" id="GGEC01072095">
    <property type="protein sequence ID" value="MBX52579.1"/>
    <property type="molecule type" value="Transcribed_RNA"/>
</dbReference>
<feature type="region of interest" description="Disordered" evidence="1">
    <location>
        <begin position="1"/>
        <end position="33"/>
    </location>
</feature>
<protein>
    <submittedName>
        <fullName evidence="2">Uncharacterized protein</fullName>
    </submittedName>
</protein>
<proteinExistence type="predicted"/>
<feature type="compositionally biased region" description="Basic residues" evidence="1">
    <location>
        <begin position="23"/>
        <end position="33"/>
    </location>
</feature>
<accession>A0A2P2PD42</accession>
<evidence type="ECO:0000313" key="2">
    <source>
        <dbReference type="EMBL" id="MBX52579.1"/>
    </source>
</evidence>